<comment type="caution">
    <text evidence="2">The sequence shown here is derived from an EMBL/GenBank/DDBJ whole genome shotgun (WGS) entry which is preliminary data.</text>
</comment>
<evidence type="ECO:0000256" key="1">
    <source>
        <dbReference type="SAM" id="MobiDB-lite"/>
    </source>
</evidence>
<name>A0A4Y9XMY6_9APHY</name>
<dbReference type="EMBL" id="SEKV01001183">
    <property type="protein sequence ID" value="TFY51455.1"/>
    <property type="molecule type" value="Genomic_DNA"/>
</dbReference>
<evidence type="ECO:0000313" key="2">
    <source>
        <dbReference type="EMBL" id="TFY51455.1"/>
    </source>
</evidence>
<evidence type="ECO:0000313" key="3">
    <source>
        <dbReference type="Proteomes" id="UP000298390"/>
    </source>
</evidence>
<reference evidence="2 3" key="1">
    <citation type="submission" date="2019-01" db="EMBL/GenBank/DDBJ databases">
        <title>Genome sequencing of the rare red list fungi Fomitopsis rosea.</title>
        <authorList>
            <person name="Buettner E."/>
            <person name="Kellner H."/>
        </authorList>
    </citation>
    <scope>NUCLEOTIDE SEQUENCE [LARGE SCALE GENOMIC DNA]</scope>
    <source>
        <strain evidence="2 3">DSM 105464</strain>
    </source>
</reference>
<feature type="non-terminal residue" evidence="2">
    <location>
        <position position="248"/>
    </location>
</feature>
<sequence>MGSRRNASVLPRASKRNEGRAHGTSDVSSSEAKSSDSSDSSDSTSDHSSDEEEARPSSKKARSKKAASKKAPSKKSSDDSSDEEEAKPSSKKARSKEAASKKSSSKKASSKKESSNNASSKTGALQPAEADTGQKTVRGPRTNWRQMGLEPLMKSHLKMWNACGGDPGRRNEVIEKLVTEIEGSGKWAPKKPTNIRYVTRRWFKNHKKPSDAAEVSDSDDEDNVDRVNIFGKTLLSKGRAKGASERWA</sequence>
<feature type="compositionally biased region" description="Basic residues" evidence="1">
    <location>
        <begin position="57"/>
        <end position="73"/>
    </location>
</feature>
<protein>
    <submittedName>
        <fullName evidence="2">Uncharacterized protein</fullName>
    </submittedName>
</protein>
<proteinExistence type="predicted"/>
<organism evidence="2 3">
    <name type="scientific">Rhodofomes roseus</name>
    <dbReference type="NCBI Taxonomy" id="34475"/>
    <lineage>
        <taxon>Eukaryota</taxon>
        <taxon>Fungi</taxon>
        <taxon>Dikarya</taxon>
        <taxon>Basidiomycota</taxon>
        <taxon>Agaricomycotina</taxon>
        <taxon>Agaricomycetes</taxon>
        <taxon>Polyporales</taxon>
        <taxon>Rhodofomes</taxon>
    </lineage>
</organism>
<dbReference type="Proteomes" id="UP000298390">
    <property type="component" value="Unassembled WGS sequence"/>
</dbReference>
<gene>
    <name evidence="2" type="ORF">EVJ58_g10555</name>
</gene>
<dbReference type="AlphaFoldDB" id="A0A4Y9XMY6"/>
<accession>A0A4Y9XMY6</accession>
<feature type="compositionally biased region" description="Low complexity" evidence="1">
    <location>
        <begin position="25"/>
        <end position="43"/>
    </location>
</feature>
<feature type="region of interest" description="Disordered" evidence="1">
    <location>
        <begin position="1"/>
        <end position="144"/>
    </location>
</feature>